<proteinExistence type="predicted"/>
<evidence type="ECO:0000313" key="4">
    <source>
        <dbReference type="Proteomes" id="UP000619376"/>
    </source>
</evidence>
<dbReference type="PRINTS" id="PR00111">
    <property type="entry name" value="ABHYDROLASE"/>
</dbReference>
<feature type="chain" id="PRO_5045276519" description="AB hydrolase-1 domain-containing protein" evidence="1">
    <location>
        <begin position="26"/>
        <end position="295"/>
    </location>
</feature>
<dbReference type="Gene3D" id="3.40.50.1820">
    <property type="entry name" value="alpha/beta hydrolase"/>
    <property type="match status" value="1"/>
</dbReference>
<dbReference type="InterPro" id="IPR029058">
    <property type="entry name" value="AB_hydrolase_fold"/>
</dbReference>
<organism evidence="3 4">
    <name type="scientific">Deinococcus metalli</name>
    <dbReference type="NCBI Taxonomy" id="1141878"/>
    <lineage>
        <taxon>Bacteria</taxon>
        <taxon>Thermotogati</taxon>
        <taxon>Deinococcota</taxon>
        <taxon>Deinococci</taxon>
        <taxon>Deinococcales</taxon>
        <taxon>Deinococcaceae</taxon>
        <taxon>Deinococcus</taxon>
    </lineage>
</organism>
<name>A0ABQ3JS88_9DEIO</name>
<dbReference type="Pfam" id="PF00561">
    <property type="entry name" value="Abhydrolase_1"/>
    <property type="match status" value="1"/>
</dbReference>
<evidence type="ECO:0000256" key="1">
    <source>
        <dbReference type="SAM" id="SignalP"/>
    </source>
</evidence>
<reference evidence="4" key="1">
    <citation type="journal article" date="2019" name="Int. J. Syst. Evol. Microbiol.">
        <title>The Global Catalogue of Microorganisms (GCM) 10K type strain sequencing project: providing services to taxonomists for standard genome sequencing and annotation.</title>
        <authorList>
            <consortium name="The Broad Institute Genomics Platform"/>
            <consortium name="The Broad Institute Genome Sequencing Center for Infectious Disease"/>
            <person name="Wu L."/>
            <person name="Ma J."/>
        </authorList>
    </citation>
    <scope>NUCLEOTIDE SEQUENCE [LARGE SCALE GENOMIC DNA]</scope>
    <source>
        <strain evidence="4">CGMCC 1.18437</strain>
    </source>
</reference>
<feature type="domain" description="AB hydrolase-1" evidence="2">
    <location>
        <begin position="49"/>
        <end position="278"/>
    </location>
</feature>
<comment type="caution">
    <text evidence="3">The sequence shown here is derived from an EMBL/GenBank/DDBJ whole genome shotgun (WGS) entry which is preliminary data.</text>
</comment>
<dbReference type="EMBL" id="BNAJ01000009">
    <property type="protein sequence ID" value="GHF53918.1"/>
    <property type="molecule type" value="Genomic_DNA"/>
</dbReference>
<keyword evidence="4" id="KW-1185">Reference proteome</keyword>
<dbReference type="InterPro" id="IPR000073">
    <property type="entry name" value="AB_hydrolase_1"/>
</dbReference>
<evidence type="ECO:0000259" key="2">
    <source>
        <dbReference type="Pfam" id="PF00561"/>
    </source>
</evidence>
<dbReference type="Proteomes" id="UP000619376">
    <property type="component" value="Unassembled WGS sequence"/>
</dbReference>
<dbReference type="SUPFAM" id="SSF53474">
    <property type="entry name" value="alpha/beta-Hydrolases"/>
    <property type="match status" value="1"/>
</dbReference>
<keyword evidence="1" id="KW-0732">Signal</keyword>
<dbReference type="PANTHER" id="PTHR43433">
    <property type="entry name" value="HYDROLASE, ALPHA/BETA FOLD FAMILY PROTEIN"/>
    <property type="match status" value="1"/>
</dbReference>
<feature type="signal peptide" evidence="1">
    <location>
        <begin position="1"/>
        <end position="25"/>
    </location>
</feature>
<gene>
    <name evidence="3" type="ORF">GCM10017781_32760</name>
</gene>
<dbReference type="InterPro" id="IPR050471">
    <property type="entry name" value="AB_hydrolase"/>
</dbReference>
<protein>
    <recommendedName>
        <fullName evidence="2">AB hydrolase-1 domain-containing protein</fullName>
    </recommendedName>
</protein>
<evidence type="ECO:0000313" key="3">
    <source>
        <dbReference type="EMBL" id="GHF53918.1"/>
    </source>
</evidence>
<sequence>MLPFRSARRAALTVTLGLAATTASAQGTQDGFVNSGGARIHYRVQGQGPAMLLIHGFPLSGEYFKNNASVLSRTFRVITLDLRGFGQSAAPEAQASVQMYAQDALAVLDRLDVQKAIFGGMSMGGPVVFELYRRAPERFMGMVLIATTANPASITEQHLWTGIGAQAQANGVPSIVPELIKDMLTGKTRTQRPQLKAFLEGLMKQSSLNGVLGGSSTLATRPDSLPTLKTIRVPTLIVVGAEDTVYPPAFSQKMDQNIPNAQLVVVPGAAHAVNIENAAAFNAAVLQWARRNALH</sequence>
<dbReference type="PANTHER" id="PTHR43433:SF4">
    <property type="entry name" value="NON-HEME CHLOROPEROXIDASE-RELATED"/>
    <property type="match status" value="1"/>
</dbReference>
<accession>A0ABQ3JS88</accession>